<evidence type="ECO:0000256" key="4">
    <source>
        <dbReference type="ARBA" id="ARBA00022989"/>
    </source>
</evidence>
<dbReference type="PANTHER" id="PTHR43461">
    <property type="entry name" value="TRANSMEMBRANE PROTEIN 256"/>
    <property type="match status" value="1"/>
</dbReference>
<evidence type="ECO:0000313" key="7">
    <source>
        <dbReference type="EMBL" id="TWT52473.1"/>
    </source>
</evidence>
<keyword evidence="3 6" id="KW-0812">Transmembrane</keyword>
<proteinExistence type="inferred from homology"/>
<dbReference type="PANTHER" id="PTHR43461:SF1">
    <property type="entry name" value="TRANSMEMBRANE PROTEIN 256"/>
    <property type="match status" value="1"/>
</dbReference>
<organism evidence="7 8">
    <name type="scientific">Rubripirellula amarantea</name>
    <dbReference type="NCBI Taxonomy" id="2527999"/>
    <lineage>
        <taxon>Bacteria</taxon>
        <taxon>Pseudomonadati</taxon>
        <taxon>Planctomycetota</taxon>
        <taxon>Planctomycetia</taxon>
        <taxon>Pirellulales</taxon>
        <taxon>Pirellulaceae</taxon>
        <taxon>Rubripirellula</taxon>
    </lineage>
</organism>
<sequence length="138" mass="14810">MNDDSTSRRILVYAAVTGALGVLIGAFGAHGLPDFLARQGVDPETLTKRLAQFDTGARYHLVHATALFALASLGFGSPESRRWAARFFLAGIILFSGSLYLLVFTGITKFGMVTPLGGLSWIIGWATLAVVSRKSKHL</sequence>
<dbReference type="EMBL" id="SJPI01000001">
    <property type="protein sequence ID" value="TWT52473.1"/>
    <property type="molecule type" value="Genomic_DNA"/>
</dbReference>
<accession>A0A5C5WR08</accession>
<evidence type="ECO:0000256" key="3">
    <source>
        <dbReference type="ARBA" id="ARBA00022692"/>
    </source>
</evidence>
<dbReference type="GO" id="GO:0005886">
    <property type="term" value="C:plasma membrane"/>
    <property type="evidence" value="ECO:0007669"/>
    <property type="project" value="TreeGrafter"/>
</dbReference>
<dbReference type="InterPro" id="IPR006696">
    <property type="entry name" value="DUF423"/>
</dbReference>
<reference evidence="7 8" key="1">
    <citation type="submission" date="2019-02" db="EMBL/GenBank/DDBJ databases">
        <title>Deep-cultivation of Planctomycetes and their phenomic and genomic characterization uncovers novel biology.</title>
        <authorList>
            <person name="Wiegand S."/>
            <person name="Jogler M."/>
            <person name="Boedeker C."/>
            <person name="Pinto D."/>
            <person name="Vollmers J."/>
            <person name="Rivas-Marin E."/>
            <person name="Kohn T."/>
            <person name="Peeters S.H."/>
            <person name="Heuer A."/>
            <person name="Rast P."/>
            <person name="Oberbeckmann S."/>
            <person name="Bunk B."/>
            <person name="Jeske O."/>
            <person name="Meyerdierks A."/>
            <person name="Storesund J.E."/>
            <person name="Kallscheuer N."/>
            <person name="Luecker S."/>
            <person name="Lage O.M."/>
            <person name="Pohl T."/>
            <person name="Merkel B.J."/>
            <person name="Hornburger P."/>
            <person name="Mueller R.-W."/>
            <person name="Bruemmer F."/>
            <person name="Labrenz M."/>
            <person name="Spormann A.M."/>
            <person name="Op Den Camp H."/>
            <person name="Overmann J."/>
            <person name="Amann R."/>
            <person name="Jetten M.S.M."/>
            <person name="Mascher T."/>
            <person name="Medema M.H."/>
            <person name="Devos D.P."/>
            <person name="Kaster A.-K."/>
            <person name="Ovreas L."/>
            <person name="Rohde M."/>
            <person name="Galperin M.Y."/>
            <person name="Jogler C."/>
        </authorList>
    </citation>
    <scope>NUCLEOTIDE SEQUENCE [LARGE SCALE GENOMIC DNA]</scope>
    <source>
        <strain evidence="7 8">Pla22</strain>
    </source>
</reference>
<evidence type="ECO:0000256" key="2">
    <source>
        <dbReference type="ARBA" id="ARBA00009694"/>
    </source>
</evidence>
<gene>
    <name evidence="7" type="ORF">Pla22_00970</name>
</gene>
<keyword evidence="4 6" id="KW-1133">Transmembrane helix</keyword>
<name>A0A5C5WR08_9BACT</name>
<keyword evidence="5 6" id="KW-0472">Membrane</keyword>
<dbReference type="AlphaFoldDB" id="A0A5C5WR08"/>
<evidence type="ECO:0000313" key="8">
    <source>
        <dbReference type="Proteomes" id="UP000316598"/>
    </source>
</evidence>
<comment type="caution">
    <text evidence="7">The sequence shown here is derived from an EMBL/GenBank/DDBJ whole genome shotgun (WGS) entry which is preliminary data.</text>
</comment>
<evidence type="ECO:0000256" key="5">
    <source>
        <dbReference type="ARBA" id="ARBA00023136"/>
    </source>
</evidence>
<feature type="transmembrane region" description="Helical" evidence="6">
    <location>
        <begin position="57"/>
        <end position="75"/>
    </location>
</feature>
<dbReference type="Proteomes" id="UP000316598">
    <property type="component" value="Unassembled WGS sequence"/>
</dbReference>
<evidence type="ECO:0000256" key="1">
    <source>
        <dbReference type="ARBA" id="ARBA00004141"/>
    </source>
</evidence>
<keyword evidence="8" id="KW-1185">Reference proteome</keyword>
<comment type="similarity">
    <text evidence="2">Belongs to the UPF0382 family.</text>
</comment>
<evidence type="ECO:0008006" key="9">
    <source>
        <dbReference type="Google" id="ProtNLM"/>
    </source>
</evidence>
<protein>
    <recommendedName>
        <fullName evidence="9">DUF423 domain-containing protein</fullName>
    </recommendedName>
</protein>
<evidence type="ECO:0000256" key="6">
    <source>
        <dbReference type="SAM" id="Phobius"/>
    </source>
</evidence>
<dbReference type="Pfam" id="PF04241">
    <property type="entry name" value="DUF423"/>
    <property type="match status" value="1"/>
</dbReference>
<feature type="transmembrane region" description="Helical" evidence="6">
    <location>
        <begin position="113"/>
        <end position="131"/>
    </location>
</feature>
<feature type="transmembrane region" description="Helical" evidence="6">
    <location>
        <begin position="87"/>
        <end position="107"/>
    </location>
</feature>
<dbReference type="RefSeq" id="WP_146512844.1">
    <property type="nucleotide sequence ID" value="NZ_SJPI01000001.1"/>
</dbReference>
<comment type="subcellular location">
    <subcellularLocation>
        <location evidence="1">Membrane</location>
        <topology evidence="1">Multi-pass membrane protein</topology>
    </subcellularLocation>
</comment>
<dbReference type="OrthoDB" id="9802121at2"/>
<feature type="transmembrane region" description="Helical" evidence="6">
    <location>
        <begin position="12"/>
        <end position="32"/>
    </location>
</feature>